<dbReference type="Proteomes" id="UP000193411">
    <property type="component" value="Unassembled WGS sequence"/>
</dbReference>
<feature type="region of interest" description="Disordered" evidence="1">
    <location>
        <begin position="647"/>
        <end position="669"/>
    </location>
</feature>
<keyword evidence="3" id="KW-1185">Reference proteome</keyword>
<evidence type="ECO:0000313" key="3">
    <source>
        <dbReference type="Proteomes" id="UP000193411"/>
    </source>
</evidence>
<feature type="region of interest" description="Disordered" evidence="1">
    <location>
        <begin position="143"/>
        <end position="162"/>
    </location>
</feature>
<dbReference type="GO" id="GO:0044782">
    <property type="term" value="P:cilium organization"/>
    <property type="evidence" value="ECO:0007669"/>
    <property type="project" value="TreeGrafter"/>
</dbReference>
<dbReference type="GO" id="GO:0016939">
    <property type="term" value="C:kinesin II complex"/>
    <property type="evidence" value="ECO:0007669"/>
    <property type="project" value="TreeGrafter"/>
</dbReference>
<accession>A0A1Y2HG27</accession>
<dbReference type="GO" id="GO:0007018">
    <property type="term" value="P:microtubule-based movement"/>
    <property type="evidence" value="ECO:0007669"/>
    <property type="project" value="TreeGrafter"/>
</dbReference>
<feature type="compositionally biased region" description="Low complexity" evidence="1">
    <location>
        <begin position="95"/>
        <end position="119"/>
    </location>
</feature>
<dbReference type="InterPro" id="IPR016024">
    <property type="entry name" value="ARM-type_fold"/>
</dbReference>
<dbReference type="GO" id="GO:0035869">
    <property type="term" value="C:ciliary transition zone"/>
    <property type="evidence" value="ECO:0007669"/>
    <property type="project" value="TreeGrafter"/>
</dbReference>
<dbReference type="SMART" id="SM01297">
    <property type="entry name" value="KAP"/>
    <property type="match status" value="1"/>
</dbReference>
<dbReference type="InterPro" id="IPR008658">
    <property type="entry name" value="KAP3"/>
</dbReference>
<comment type="caution">
    <text evidence="2">The sequence shown here is derived from an EMBL/GenBank/DDBJ whole genome shotgun (WGS) entry which is preliminary data.</text>
</comment>
<reference evidence="2 3" key="1">
    <citation type="submission" date="2016-07" db="EMBL/GenBank/DDBJ databases">
        <title>Pervasive Adenine N6-methylation of Active Genes in Fungi.</title>
        <authorList>
            <consortium name="DOE Joint Genome Institute"/>
            <person name="Mondo S.J."/>
            <person name="Dannebaum R.O."/>
            <person name="Kuo R.C."/>
            <person name="Labutti K."/>
            <person name="Haridas S."/>
            <person name="Kuo A."/>
            <person name="Salamov A."/>
            <person name="Ahrendt S.R."/>
            <person name="Lipzen A."/>
            <person name="Sullivan W."/>
            <person name="Andreopoulos W.B."/>
            <person name="Clum A."/>
            <person name="Lindquist E."/>
            <person name="Daum C."/>
            <person name="Ramamoorthy G.K."/>
            <person name="Gryganskyi A."/>
            <person name="Culley D."/>
            <person name="Magnuson J.K."/>
            <person name="James T.Y."/>
            <person name="O'Malley M.A."/>
            <person name="Stajich J.E."/>
            <person name="Spatafora J.W."/>
            <person name="Visel A."/>
            <person name="Grigoriev I.V."/>
        </authorList>
    </citation>
    <scope>NUCLEOTIDE SEQUENCE [LARGE SCALE GENOMIC DNA]</scope>
    <source>
        <strain evidence="2 3">PL171</strain>
    </source>
</reference>
<dbReference type="GO" id="GO:0019894">
    <property type="term" value="F:kinesin binding"/>
    <property type="evidence" value="ECO:0007669"/>
    <property type="project" value="InterPro"/>
</dbReference>
<dbReference type="PANTHER" id="PTHR15605:SF2">
    <property type="entry name" value="KINESIN-ASSOCIATED PROTEIN 3"/>
    <property type="match status" value="1"/>
</dbReference>
<dbReference type="SUPFAM" id="SSF48371">
    <property type="entry name" value="ARM repeat"/>
    <property type="match status" value="1"/>
</dbReference>
<dbReference type="Pfam" id="PF05804">
    <property type="entry name" value="KAP"/>
    <property type="match status" value="2"/>
</dbReference>
<dbReference type="OrthoDB" id="10265679at2759"/>
<dbReference type="PANTHER" id="PTHR15605">
    <property type="entry name" value="KINESIN-ASSOCIATED PROTEINS"/>
    <property type="match status" value="1"/>
</dbReference>
<evidence type="ECO:0000256" key="1">
    <source>
        <dbReference type="SAM" id="MobiDB-lite"/>
    </source>
</evidence>
<sequence length="669" mass="72593">MSTTKRRLIPGGIELHPTECALVVHYSVLEPNQQDPTPATKTIALKSLSTTTDLVSLAADVAAKCKLIHPNKVPRVEQLLAQLVQRHAAFPPRKPASSSTSSSLGSASPTTSSSRQSPRVGANVSSLGSNVSVAESILDGRWDMTDEDISPPSSSSPTPSLPAATLDQLDFYLDLLYEDLPAKLDATRSLLSLALTPSNLAHLAANDSLLPALARTLREDTKRSMQLSATILAIFHQYARHDDDDAIAFRDMLKANKVGDLCLRQLELEVHRTSVVKADAQVNAASIRQRQDAVIYEAASVLVHLAENESPRPCKPKWSSAASSTCWESTAALLASGDSAVAPRRYACGAEALKVMLNLSHDAEWRAELMRVNLLSCDERSRAVFTYTDAMPIVRKMVLKAPIDQPPSVELMTLAINLALNEHNAEQFAENGGLKTLVKRLVRTRDYLVLKLVRNMSLHPALHLMFVDHLDDLVSTFLTPSCSSSPDLVVELFGTLANLRHPSLNFAHLLETYPSLLPLLTSTLTALKPTDTLTVSPSSPNVRGSTLGRANVPDVLLGVMRAREDDDEMVLQVLLAFSHLLLLPATRAVLLPPRNPDVGAGAGARGAGGLVAYLIDLMYDRNAAIRGACMRCLDIVCDLAEQESTSKCKSKVRRPAPKAASTHRWMRTK</sequence>
<proteinExistence type="predicted"/>
<dbReference type="STRING" id="765915.A0A1Y2HG27"/>
<dbReference type="InterPro" id="IPR011989">
    <property type="entry name" value="ARM-like"/>
</dbReference>
<protein>
    <submittedName>
        <fullName evidence="2">Kinesin-associated protein-domain-containing protein</fullName>
    </submittedName>
</protein>
<gene>
    <name evidence="2" type="ORF">BCR44DRAFT_1514714</name>
</gene>
<dbReference type="EMBL" id="MCFL01000035">
    <property type="protein sequence ID" value="ORZ33560.1"/>
    <property type="molecule type" value="Genomic_DNA"/>
</dbReference>
<feature type="compositionally biased region" description="Low complexity" evidence="1">
    <location>
        <begin position="150"/>
        <end position="162"/>
    </location>
</feature>
<feature type="region of interest" description="Disordered" evidence="1">
    <location>
        <begin position="90"/>
        <end position="126"/>
    </location>
</feature>
<organism evidence="2 3">
    <name type="scientific">Catenaria anguillulae PL171</name>
    <dbReference type="NCBI Taxonomy" id="765915"/>
    <lineage>
        <taxon>Eukaryota</taxon>
        <taxon>Fungi</taxon>
        <taxon>Fungi incertae sedis</taxon>
        <taxon>Blastocladiomycota</taxon>
        <taxon>Blastocladiomycetes</taxon>
        <taxon>Blastocladiales</taxon>
        <taxon>Catenariaceae</taxon>
        <taxon>Catenaria</taxon>
    </lineage>
</organism>
<evidence type="ECO:0000313" key="2">
    <source>
        <dbReference type="EMBL" id="ORZ33560.1"/>
    </source>
</evidence>
<name>A0A1Y2HG27_9FUNG</name>
<dbReference type="AlphaFoldDB" id="A0A1Y2HG27"/>
<dbReference type="Gene3D" id="1.25.10.10">
    <property type="entry name" value="Leucine-rich Repeat Variant"/>
    <property type="match status" value="1"/>
</dbReference>
<dbReference type="GO" id="GO:0005930">
    <property type="term" value="C:axoneme"/>
    <property type="evidence" value="ECO:0007669"/>
    <property type="project" value="TreeGrafter"/>
</dbReference>